<proteinExistence type="predicted"/>
<accession>D6MM26</accession>
<evidence type="ECO:0000256" key="2">
    <source>
        <dbReference type="ARBA" id="ARBA00022561"/>
    </source>
</evidence>
<evidence type="ECO:0000256" key="3">
    <source>
        <dbReference type="ARBA" id="ARBA00022844"/>
    </source>
</evidence>
<reference evidence="5 6" key="2">
    <citation type="journal article" date="2010" name="Virology">
        <title>Broome virus, a new fusogenic Orthoreovirus species isolated from an Australian fruit bat.</title>
        <authorList>
            <person name="Thalmann C.M."/>
            <person name="Cummins D.M."/>
            <person name="Yu M."/>
            <person name="Lunt R."/>
            <person name="Pritchard L.I."/>
            <person name="Hansson E."/>
            <person name="Crameri S."/>
            <person name="Hyatt A."/>
            <person name="Wang L.F."/>
        </authorList>
    </citation>
    <scope>NUCLEOTIDE SEQUENCE [LARGE SCALE GENOMIC DNA]</scope>
</reference>
<protein>
    <submittedName>
        <fullName evidence="5">Core protein</fullName>
    </submittedName>
    <submittedName>
        <fullName evidence="4">Major inner capsid protein sigma 1</fullName>
    </submittedName>
</protein>
<dbReference type="EMBL" id="AY993988">
    <property type="protein sequence ID" value="AAY54282.1"/>
    <property type="molecule type" value="Genomic_RNA"/>
</dbReference>
<dbReference type="Proteomes" id="UP000201481">
    <property type="component" value="Genome"/>
</dbReference>
<keyword evidence="3" id="KW-0946">Virion</keyword>
<reference evidence="4" key="1">
    <citation type="submission" date="2005-03" db="EMBL/GenBank/DDBJ databases">
        <title>Sequence divergence of the S2, S3 and S4 genome segments of a novel fusogenic bat reovirus predicts a distinct subgroup in the genus Orthoreovirus.</title>
        <authorList>
            <person name="Cummins D."/>
            <person name="Pritchard L.I."/>
            <person name="Lunt R."/>
            <person name="Hansson E."/>
            <person name="Wang L."/>
        </authorList>
    </citation>
    <scope>NUCLEOTIDE SEQUENCE</scope>
</reference>
<dbReference type="EMBL" id="GQ258983">
    <property type="protein sequence ID" value="ACU68606.1"/>
    <property type="molecule type" value="Genomic_RNA"/>
</dbReference>
<evidence type="ECO:0000313" key="6">
    <source>
        <dbReference type="Proteomes" id="UP000201481"/>
    </source>
</evidence>
<evidence type="ECO:0000313" key="5">
    <source>
        <dbReference type="EMBL" id="ACU68606.1"/>
    </source>
</evidence>
<keyword evidence="2" id="KW-0167">Capsid protein</keyword>
<dbReference type="InterPro" id="IPR004317">
    <property type="entry name" value="Sigma_1_2_reovir"/>
</dbReference>
<evidence type="ECO:0000256" key="1">
    <source>
        <dbReference type="ARBA" id="ARBA00004328"/>
    </source>
</evidence>
<dbReference type="OrthoDB" id="7508at10239"/>
<evidence type="ECO:0000313" key="4">
    <source>
        <dbReference type="EMBL" id="AAY54282.1"/>
    </source>
</evidence>
<dbReference type="GO" id="GO:0019028">
    <property type="term" value="C:viral capsid"/>
    <property type="evidence" value="ECO:0007669"/>
    <property type="project" value="UniProtKB-KW"/>
</dbReference>
<dbReference type="GeneID" id="9295421"/>
<name>A9UL19_9REOV</name>
<sequence length="413" mass="47434">MARVDFYFLTTSWNDAYFPLNEKQINELLSSSCSVWQNQNFLSYVNSRTNNYMSNNFPCVGAFWYQRSCMLSGFLLIATDGPIAWRNESFRRMSWIDGCFEQVAVTGDTTQDVVPRSNVWLNMFDARCWVNRAFVLRRIYPQMLRLTLLNASLFGPMFFIDVVPLMFDDPTQMWLTSLIGHDFKDISYRLIQSTYNLPFELDGLHDRCIRALTLLFILSYTGVVHQNRTLLGYYFQSKTRGLSTDAWTLRYNTTGQRVRPLAPNQQYYGIRSPSWNYSNDLCYLCALSSIVLSCRIAPLIRNDSVIPPARDQHGFSSPRGLPVFYFSLTVAANACLLNWRDGQLITDGEYREMNQQMTLEQLRQRHALEVILAHDDDSMAGPDGCRRIKPFTARDWTPGQSGAAIAALRGLVG</sequence>
<dbReference type="RefSeq" id="YP_003717777.1">
    <property type="nucleotide sequence ID" value="NC_014242.1"/>
</dbReference>
<organism evidence="4">
    <name type="scientific">Broome reovirus</name>
    <dbReference type="NCBI Taxonomy" id="667093"/>
    <lineage>
        <taxon>Viruses</taxon>
        <taxon>Riboviria</taxon>
        <taxon>Orthornavirae</taxon>
        <taxon>Duplornaviricota</taxon>
        <taxon>Resentoviricetes</taxon>
        <taxon>Reovirales</taxon>
        <taxon>Spinareoviridae</taxon>
        <taxon>Orthoreovirus</taxon>
        <taxon>Orthoreovirus broomense</taxon>
        <taxon>Broome orthoreovirus</taxon>
    </lineage>
</organism>
<comment type="subcellular location">
    <subcellularLocation>
        <location evidence="1">Virion</location>
    </subcellularLocation>
</comment>
<accession>A9UL19</accession>
<dbReference type="KEGG" id="vg:9295421"/>
<keyword evidence="6" id="KW-1185">Reference proteome</keyword>
<dbReference type="Pfam" id="PF03084">
    <property type="entry name" value="Sigma_1_2"/>
    <property type="match status" value="1"/>
</dbReference>